<evidence type="ECO:0000256" key="1">
    <source>
        <dbReference type="SAM" id="MobiDB-lite"/>
    </source>
</evidence>
<dbReference type="Pfam" id="PF13835">
    <property type="entry name" value="DUF4194"/>
    <property type="match status" value="1"/>
</dbReference>
<dbReference type="InterPro" id="IPR025449">
    <property type="entry name" value="JetB"/>
</dbReference>
<comment type="caution">
    <text evidence="2">The sequence shown here is derived from an EMBL/GenBank/DDBJ whole genome shotgun (WGS) entry which is preliminary data.</text>
</comment>
<dbReference type="AlphaFoldDB" id="D1NTS8"/>
<accession>D1NTS8</accession>
<reference evidence="3 5" key="2">
    <citation type="submission" date="2014-03" db="EMBL/GenBank/DDBJ databases">
        <title>Genomics of Bifidobacteria.</title>
        <authorList>
            <person name="Ventura M."/>
            <person name="Milani C."/>
            <person name="Lugli G.A."/>
        </authorList>
    </citation>
    <scope>NUCLEOTIDE SEQUENCE [LARGE SCALE GENOMIC DNA]</scope>
    <source>
        <strain evidence="3 5">LMG 11596</strain>
    </source>
</reference>
<dbReference type="Proteomes" id="UP000029074">
    <property type="component" value="Unassembled WGS sequence"/>
</dbReference>
<dbReference type="EMBL" id="ABXB03000002">
    <property type="protein sequence ID" value="EFA23132.1"/>
    <property type="molecule type" value="Genomic_DNA"/>
</dbReference>
<protein>
    <recommendedName>
        <fullName evidence="6">DUF4194 domain-containing protein</fullName>
    </recommendedName>
</protein>
<gene>
    <name evidence="3" type="ORF">BGLCM_1102</name>
    <name evidence="2" type="ORF">BIFGAL_03245</name>
</gene>
<proteinExistence type="predicted"/>
<dbReference type="Proteomes" id="UP000003656">
    <property type="component" value="Unassembled WGS sequence"/>
</dbReference>
<evidence type="ECO:0008006" key="6">
    <source>
        <dbReference type="Google" id="ProtNLM"/>
    </source>
</evidence>
<dbReference type="EMBL" id="JGYW01000005">
    <property type="protein sequence ID" value="KFI58808.1"/>
    <property type="molecule type" value="Genomic_DNA"/>
</dbReference>
<dbReference type="RefSeq" id="WP_006294680.1">
    <property type="nucleotide sequence ID" value="NZ_ABXB03000002.1"/>
</dbReference>
<dbReference type="STRING" id="561180.BIFGAL_03245"/>
<dbReference type="eggNOG" id="ENOG5031EP8">
    <property type="taxonomic scope" value="Bacteria"/>
</dbReference>
<evidence type="ECO:0000313" key="5">
    <source>
        <dbReference type="Proteomes" id="UP000029074"/>
    </source>
</evidence>
<evidence type="ECO:0000313" key="2">
    <source>
        <dbReference type="EMBL" id="EFA23132.1"/>
    </source>
</evidence>
<name>D1NTS8_9BIFI</name>
<dbReference type="OrthoDB" id="3240237at2"/>
<organism evidence="2 4">
    <name type="scientific">Bifidobacterium gallicum DSM 20093 = LMG 11596</name>
    <dbReference type="NCBI Taxonomy" id="561180"/>
    <lineage>
        <taxon>Bacteria</taxon>
        <taxon>Bacillati</taxon>
        <taxon>Actinomycetota</taxon>
        <taxon>Actinomycetes</taxon>
        <taxon>Bifidobacteriales</taxon>
        <taxon>Bifidobacteriaceae</taxon>
        <taxon>Bifidobacterium</taxon>
    </lineage>
</organism>
<feature type="region of interest" description="Disordered" evidence="1">
    <location>
        <begin position="1"/>
        <end position="21"/>
    </location>
</feature>
<evidence type="ECO:0000313" key="4">
    <source>
        <dbReference type="Proteomes" id="UP000003656"/>
    </source>
</evidence>
<sequence length="262" mass="29327">MNDTIDTSFDENDTNPEDIANPNALFPEDCSVMSLDARRAAIALKTERYITGELVSMVNDHYEEVVTSLNNDLLELHYSDTYDVMYATPVSQQEGLPRSVKKRSRLNAPMMQLLCIARDRVAECEAQRIIPEEWWISRSLIKTALTTGAGYLASRIDEAGIDAEVDSLIRSAINYGYFQSLEDDPDTYLVQRIVPAIMTLDQVRQWAAQANQPPMDTAPDISTVAPRATMNDVITDEPTTPGMEVTAVTTQYTMDDLFEEGQ</sequence>
<keyword evidence="5" id="KW-1185">Reference proteome</keyword>
<reference evidence="2 4" key="1">
    <citation type="submission" date="2009-11" db="EMBL/GenBank/DDBJ databases">
        <authorList>
            <person name="Weinstock G."/>
            <person name="Sodergren E."/>
            <person name="Clifton S."/>
            <person name="Fulton L."/>
            <person name="Fulton B."/>
            <person name="Courtney L."/>
            <person name="Fronick C."/>
            <person name="Harrison M."/>
            <person name="Strong C."/>
            <person name="Farmer C."/>
            <person name="Delahaunty K."/>
            <person name="Markovic C."/>
            <person name="Hall O."/>
            <person name="Minx P."/>
            <person name="Tomlinson C."/>
            <person name="Mitreva M."/>
            <person name="Nelson J."/>
            <person name="Hou S."/>
            <person name="Wollam A."/>
            <person name="Pepin K.H."/>
            <person name="Johnson M."/>
            <person name="Bhonagiri V."/>
            <person name="Nash W.E."/>
            <person name="Warren W."/>
            <person name="Chinwalla A."/>
            <person name="Mardis E.R."/>
            <person name="Wilson R.K."/>
        </authorList>
    </citation>
    <scope>NUCLEOTIDE SEQUENCE [LARGE SCALE GENOMIC DNA]</scope>
    <source>
        <strain evidence="2 4">DSM 20093</strain>
    </source>
</reference>
<evidence type="ECO:0000313" key="3">
    <source>
        <dbReference type="EMBL" id="KFI58808.1"/>
    </source>
</evidence>